<dbReference type="EMBL" id="MUGY01000025">
    <property type="protein sequence ID" value="OXA91447.1"/>
    <property type="molecule type" value="Genomic_DNA"/>
</dbReference>
<evidence type="ECO:0000313" key="3">
    <source>
        <dbReference type="EMBL" id="OXA91447.1"/>
    </source>
</evidence>
<keyword evidence="5" id="KW-1185">Reference proteome</keyword>
<feature type="transmembrane region" description="Helical" evidence="1">
    <location>
        <begin position="64"/>
        <end position="88"/>
    </location>
</feature>
<organism evidence="2 4">
    <name type="scientific">Flavobacterium hydatis</name>
    <name type="common">Cytophaga aquatilis</name>
    <dbReference type="NCBI Taxonomy" id="991"/>
    <lineage>
        <taxon>Bacteria</taxon>
        <taxon>Pseudomonadati</taxon>
        <taxon>Bacteroidota</taxon>
        <taxon>Flavobacteriia</taxon>
        <taxon>Flavobacteriales</taxon>
        <taxon>Flavobacteriaceae</taxon>
        <taxon>Flavobacterium</taxon>
    </lineage>
</organism>
<evidence type="ECO:0000256" key="1">
    <source>
        <dbReference type="SAM" id="Phobius"/>
    </source>
</evidence>
<evidence type="ECO:0000313" key="2">
    <source>
        <dbReference type="EMBL" id="KFF09690.1"/>
    </source>
</evidence>
<dbReference type="OrthoDB" id="9927179at2"/>
<protein>
    <submittedName>
        <fullName evidence="2">Uncharacterized protein</fullName>
    </submittedName>
</protein>
<dbReference type="RefSeq" id="WP_035627658.1">
    <property type="nucleotide sequence ID" value="NZ_JBEWQG010000030.1"/>
</dbReference>
<dbReference type="STRING" id="991.IW20_22660"/>
<dbReference type="EMBL" id="JPRM01000047">
    <property type="protein sequence ID" value="KFF09690.1"/>
    <property type="molecule type" value="Genomic_DNA"/>
</dbReference>
<name>A0A085ZZ26_FLAHY</name>
<keyword evidence="1" id="KW-0812">Transmembrane</keyword>
<reference evidence="2 4" key="1">
    <citation type="submission" date="2014-07" db="EMBL/GenBank/DDBJ databases">
        <title>Genome of Flavobacterium hydatis DSM 2063.</title>
        <authorList>
            <person name="Pipes S.E."/>
            <person name="Stropko S.J."/>
            <person name="Newman J.D."/>
        </authorList>
    </citation>
    <scope>NUCLEOTIDE SEQUENCE [LARGE SCALE GENOMIC DNA]</scope>
    <source>
        <strain evidence="2 4">DSM 2063</strain>
    </source>
</reference>
<proteinExistence type="predicted"/>
<evidence type="ECO:0000313" key="5">
    <source>
        <dbReference type="Proteomes" id="UP000198424"/>
    </source>
</evidence>
<dbReference type="Proteomes" id="UP000198424">
    <property type="component" value="Unassembled WGS sequence"/>
</dbReference>
<evidence type="ECO:0000313" key="4">
    <source>
        <dbReference type="Proteomes" id="UP000028712"/>
    </source>
</evidence>
<accession>A0A085ZZ26</accession>
<feature type="transmembrane region" description="Helical" evidence="1">
    <location>
        <begin position="5"/>
        <end position="21"/>
    </location>
</feature>
<comment type="caution">
    <text evidence="2">The sequence shown here is derived from an EMBL/GenBank/DDBJ whole genome shotgun (WGS) entry which is preliminary data.</text>
</comment>
<dbReference type="AlphaFoldDB" id="A0A085ZZ26"/>
<reference evidence="3 5" key="2">
    <citation type="submission" date="2016-11" db="EMBL/GenBank/DDBJ databases">
        <title>Whole genomes of Flavobacteriaceae.</title>
        <authorList>
            <person name="Stine C."/>
            <person name="Li C."/>
            <person name="Tadesse D."/>
        </authorList>
    </citation>
    <scope>NUCLEOTIDE SEQUENCE [LARGE SCALE GENOMIC DNA]</scope>
    <source>
        <strain evidence="3 5">ATCC 29551</strain>
    </source>
</reference>
<feature type="transmembrane region" description="Helical" evidence="1">
    <location>
        <begin position="41"/>
        <end position="57"/>
    </location>
</feature>
<feature type="transmembrane region" description="Helical" evidence="1">
    <location>
        <begin position="94"/>
        <end position="111"/>
    </location>
</feature>
<gene>
    <name evidence="3" type="ORF">B0A62_17370</name>
    <name evidence="2" type="ORF">IW20_22660</name>
</gene>
<dbReference type="Proteomes" id="UP000028712">
    <property type="component" value="Unassembled WGS sequence"/>
</dbReference>
<keyword evidence="1" id="KW-0472">Membrane</keyword>
<keyword evidence="1" id="KW-1133">Transmembrane helix</keyword>
<sequence length="120" mass="14041">MKRSFIILLLILMNLVIIFYIDYKINLPDLDYYHGKDGGIIVRFQVTIVMSVIYFFIMSKKNKIIYAIYGLIIGILSMVICYLTLAKFTKLDDVFYQLIATIVFISVFHFIEKINTVHKA</sequence>